<keyword evidence="2" id="KW-1185">Reference proteome</keyword>
<evidence type="ECO:0000313" key="1">
    <source>
        <dbReference type="EMBL" id="CAG8819053.1"/>
    </source>
</evidence>
<evidence type="ECO:0000313" key="2">
    <source>
        <dbReference type="Proteomes" id="UP000789920"/>
    </source>
</evidence>
<accession>A0ACA9S2C9</accession>
<dbReference type="Proteomes" id="UP000789920">
    <property type="component" value="Unassembled WGS sequence"/>
</dbReference>
<name>A0ACA9S2C9_9GLOM</name>
<reference evidence="1" key="1">
    <citation type="submission" date="2021-06" db="EMBL/GenBank/DDBJ databases">
        <authorList>
            <person name="Kallberg Y."/>
            <person name="Tangrot J."/>
            <person name="Rosling A."/>
        </authorList>
    </citation>
    <scope>NUCLEOTIDE SEQUENCE</scope>
    <source>
        <strain evidence="1">MA461A</strain>
    </source>
</reference>
<sequence length="225" mass="26278">SENVVLEDTTVMTYTEDIEYQEFNKVYDEYVEKHNKIIAKLLEPSAEHNLTELPKVVVVQPGMSSGYGNRLPSIVCGFIYSLISDRLFFINGYKNFENYYEKDFDHDWATVENLYKDSTFKYIHDKETYNDFPLVTRGNFSSKEITKYEILGVSTLDYPCAPITSNPYYMKWFNKAISDYRIFTAVSLKLLRLHPNISKQVENFTSNNFGDYNIGIHLRENKPPS</sequence>
<feature type="non-terminal residue" evidence="1">
    <location>
        <position position="225"/>
    </location>
</feature>
<protein>
    <submittedName>
        <fullName evidence="1">19385_t:CDS:1</fullName>
    </submittedName>
</protein>
<gene>
    <name evidence="1" type="ORF">RPERSI_LOCUS25046</name>
</gene>
<organism evidence="1 2">
    <name type="scientific">Racocetra persica</name>
    <dbReference type="NCBI Taxonomy" id="160502"/>
    <lineage>
        <taxon>Eukaryota</taxon>
        <taxon>Fungi</taxon>
        <taxon>Fungi incertae sedis</taxon>
        <taxon>Mucoromycota</taxon>
        <taxon>Glomeromycotina</taxon>
        <taxon>Glomeromycetes</taxon>
        <taxon>Diversisporales</taxon>
        <taxon>Gigasporaceae</taxon>
        <taxon>Racocetra</taxon>
    </lineage>
</organism>
<comment type="caution">
    <text evidence="1">The sequence shown here is derived from an EMBL/GenBank/DDBJ whole genome shotgun (WGS) entry which is preliminary data.</text>
</comment>
<dbReference type="EMBL" id="CAJVQC010081795">
    <property type="protein sequence ID" value="CAG8819053.1"/>
    <property type="molecule type" value="Genomic_DNA"/>
</dbReference>
<proteinExistence type="predicted"/>
<feature type="non-terminal residue" evidence="1">
    <location>
        <position position="1"/>
    </location>
</feature>